<evidence type="ECO:0000256" key="6">
    <source>
        <dbReference type="ARBA" id="ARBA00022777"/>
    </source>
</evidence>
<keyword evidence="8" id="KW-0539">Nucleus</keyword>
<dbReference type="EMBL" id="CAJHJT010000056">
    <property type="protein sequence ID" value="CAD7014659.1"/>
    <property type="molecule type" value="Genomic_DNA"/>
</dbReference>
<dbReference type="GO" id="GO:0005730">
    <property type="term" value="C:nucleolus"/>
    <property type="evidence" value="ECO:0007669"/>
    <property type="project" value="UniProtKB-SubCell"/>
</dbReference>
<proteinExistence type="inferred from homology"/>
<dbReference type="InterPro" id="IPR057570">
    <property type="entry name" value="NOL9_C"/>
</dbReference>
<evidence type="ECO:0000259" key="12">
    <source>
        <dbReference type="Pfam" id="PF24419"/>
    </source>
</evidence>
<dbReference type="SUPFAM" id="SSF52540">
    <property type="entry name" value="P-loop containing nucleoside triphosphate hydrolases"/>
    <property type="match status" value="1"/>
</dbReference>
<feature type="domain" description="NOL9 N-terminal" evidence="12">
    <location>
        <begin position="514"/>
        <end position="665"/>
    </location>
</feature>
<feature type="domain" description="Clp1 P-loop" evidence="11">
    <location>
        <begin position="694"/>
        <end position="841"/>
    </location>
</feature>
<keyword evidence="3" id="KW-0698">rRNA processing</keyword>
<evidence type="ECO:0000256" key="2">
    <source>
        <dbReference type="ARBA" id="ARBA00011003"/>
    </source>
</evidence>
<keyword evidence="4" id="KW-0808">Transferase</keyword>
<evidence type="ECO:0000313" key="14">
    <source>
        <dbReference type="EMBL" id="CAD7014659.1"/>
    </source>
</evidence>
<dbReference type="Gene3D" id="3.40.50.300">
    <property type="entry name" value="P-loop containing nucleotide triphosphate hydrolases"/>
    <property type="match status" value="1"/>
</dbReference>
<comment type="caution">
    <text evidence="14">The sequence shown here is derived from an EMBL/GenBank/DDBJ whole genome shotgun (WGS) entry which is preliminary data.</text>
</comment>
<comment type="similarity">
    <text evidence="2">Belongs to the Clp1 family. NOL9/GRC3 subfamily.</text>
</comment>
<evidence type="ECO:0000256" key="10">
    <source>
        <dbReference type="SAM" id="MobiDB-lite"/>
    </source>
</evidence>
<dbReference type="GO" id="GO:0005524">
    <property type="term" value="F:ATP binding"/>
    <property type="evidence" value="ECO:0007669"/>
    <property type="project" value="UniProtKB-KW"/>
</dbReference>
<evidence type="ECO:0000256" key="1">
    <source>
        <dbReference type="ARBA" id="ARBA00004604"/>
    </source>
</evidence>
<dbReference type="InterPro" id="IPR027417">
    <property type="entry name" value="P-loop_NTPase"/>
</dbReference>
<evidence type="ECO:0000256" key="7">
    <source>
        <dbReference type="ARBA" id="ARBA00022840"/>
    </source>
</evidence>
<keyword evidence="6" id="KW-0418">Kinase</keyword>
<dbReference type="InterPro" id="IPR032319">
    <property type="entry name" value="CLP1_P"/>
</dbReference>
<dbReference type="InterPro" id="IPR057573">
    <property type="entry name" value="NOL9_N"/>
</dbReference>
<dbReference type="InterPro" id="IPR045116">
    <property type="entry name" value="Clp1/Grc3"/>
</dbReference>
<dbReference type="Pfam" id="PF24419">
    <property type="entry name" value="Cupin_NOL9"/>
    <property type="match status" value="1"/>
</dbReference>
<feature type="region of interest" description="Disordered" evidence="10">
    <location>
        <begin position="1"/>
        <end position="124"/>
    </location>
</feature>
<feature type="domain" description="NOL9 C-terminal" evidence="13">
    <location>
        <begin position="918"/>
        <end position="1008"/>
    </location>
</feature>
<organism evidence="14 15">
    <name type="scientific">Ceratitis capitata</name>
    <name type="common">Mediterranean fruit fly</name>
    <name type="synonym">Tephritis capitata</name>
    <dbReference type="NCBI Taxonomy" id="7213"/>
    <lineage>
        <taxon>Eukaryota</taxon>
        <taxon>Metazoa</taxon>
        <taxon>Ecdysozoa</taxon>
        <taxon>Arthropoda</taxon>
        <taxon>Hexapoda</taxon>
        <taxon>Insecta</taxon>
        <taxon>Pterygota</taxon>
        <taxon>Neoptera</taxon>
        <taxon>Endopterygota</taxon>
        <taxon>Diptera</taxon>
        <taxon>Brachycera</taxon>
        <taxon>Muscomorpha</taxon>
        <taxon>Tephritoidea</taxon>
        <taxon>Tephritidae</taxon>
        <taxon>Ceratitis</taxon>
        <taxon>Ceratitis</taxon>
    </lineage>
</organism>
<evidence type="ECO:0000256" key="9">
    <source>
        <dbReference type="ARBA" id="ARBA00071212"/>
    </source>
</evidence>
<dbReference type="Pfam" id="PF25467">
    <property type="entry name" value="NOL9_C"/>
    <property type="match status" value="1"/>
</dbReference>
<name>A0A811VKC3_CERCA</name>
<comment type="subcellular location">
    <subcellularLocation>
        <location evidence="1">Nucleus</location>
        <location evidence="1">Nucleolus</location>
    </subcellularLocation>
</comment>
<dbReference type="OrthoDB" id="2405412at2759"/>
<keyword evidence="5" id="KW-0547">Nucleotide-binding</keyword>
<dbReference type="PANTHER" id="PTHR12755">
    <property type="entry name" value="CLEAVAGE/POLYADENYLATION FACTOR IA SUBUNIT CLP1P"/>
    <property type="match status" value="1"/>
</dbReference>
<dbReference type="AlphaFoldDB" id="A0A811VKC3"/>
<keyword evidence="15" id="KW-1185">Reference proteome</keyword>
<evidence type="ECO:0000256" key="8">
    <source>
        <dbReference type="ARBA" id="ARBA00023242"/>
    </source>
</evidence>
<evidence type="ECO:0000259" key="13">
    <source>
        <dbReference type="Pfam" id="PF25467"/>
    </source>
</evidence>
<feature type="compositionally biased region" description="Polar residues" evidence="10">
    <location>
        <begin position="25"/>
        <end position="47"/>
    </location>
</feature>
<evidence type="ECO:0000256" key="3">
    <source>
        <dbReference type="ARBA" id="ARBA00022552"/>
    </source>
</evidence>
<protein>
    <recommendedName>
        <fullName evidence="9">Polynucleotide 5'-hydroxyl-kinase NOL9</fullName>
    </recommendedName>
</protein>
<dbReference type="GO" id="GO:0000448">
    <property type="term" value="P:cleavage in ITS2 between 5.8S rRNA and LSU-rRNA of tricistronic rRNA transcript (SSU-rRNA, 5.8S rRNA, LSU-rRNA)"/>
    <property type="evidence" value="ECO:0007669"/>
    <property type="project" value="TreeGrafter"/>
</dbReference>
<evidence type="ECO:0000256" key="4">
    <source>
        <dbReference type="ARBA" id="ARBA00022679"/>
    </source>
</evidence>
<reference evidence="14" key="1">
    <citation type="submission" date="2020-11" db="EMBL/GenBank/DDBJ databases">
        <authorList>
            <person name="Whitehead M."/>
        </authorList>
    </citation>
    <scope>NUCLEOTIDE SEQUENCE</scope>
    <source>
        <strain evidence="14">EGII</strain>
    </source>
</reference>
<dbReference type="Pfam" id="PF16575">
    <property type="entry name" value="CLP1_P"/>
    <property type="match status" value="1"/>
</dbReference>
<accession>A0A811VKC3</accession>
<dbReference type="GO" id="GO:0051731">
    <property type="term" value="F:polynucleotide 5'-hydroxyl-kinase activity"/>
    <property type="evidence" value="ECO:0007669"/>
    <property type="project" value="InterPro"/>
</dbReference>
<sequence>MKIQQGDVNSEKLRGKLRRLFKNKNPITNGKSSNKGHTLEQNINPQMLGQDKSSPKACNEEVTLKKNKKLSSPPKKSNMKDIKLSPGLKERNKKFKPVEARRTNMKTSSSKRKSNEKFKSIGGHPLKSIKNEKFMKSKKTNTQCQPARQNETKAVFPLEHCNENPQDNFLEEDDFSSNESSIGDAYEYESYTDDYSTESDYYYDERYTDFDSSGSENLINCDSDRFYESDPDYELPPNVSEDLIIHNGTAKKHELLDEHNVSFDSEDSEPQIIELAAENKGKRIKQPEAYSKCELINLSQIFASSKNIQGKDNIKMECQNEDKCPSLVPITDADGFQMFNSENDCSSYENFSDSSSMSEDDINQKYIAYEKVYDNDYGNTKRVRNKPKFNVGVIDVRNYIPQQTIREKENLIGSDEMDTDDVLSEHLNDKKVCSNIDNDTVIAVNICETSVIQDTLEEVATHGNKEPAVHSDFQVNIENIYSDLSSNLNDAENCETDTIEETINNVHEQTTHESLFINAINSNLVLVLLKEPFYLYGTVCVTLLAGNVEIYGYLPPLNEELEVFSPRGCCSIDLSPISTSTTFDDIQIKETLKPLLKSFGSHDLKRIEKNFESGDALLLLKRNNRRIKLKNIFRKYMNENVFPNMNSIQTDRPLYASEYLLDCVLNKETERPLLIPKEWRDLYFTPKSKVLLAGGKSVGKSTLLRYLLNCHLRKCERVLVVDLDIGQAELFLPQTVSCTVLTHPLLGPGFFLNHPPTRAYAVGHSNVVLCAQSYMNAVKRLIEFCQSDKDFVEMPWLINTMGYNKGFGLELMSIITQLVKPTDVVQLQSNKDINNFDMLLHPQQLSRIHRAIYTGPELKEQNNELSTIEYRLHVMSSAILQTSPYLRDWEMSAKDLRYATFLSRLSEVLQGNAEWLSDCCPFRASIENLHLVNMISNESTREELIHALEANLVFLCRCENGENLGPIECFGIGIARAIDIDKLYLLPAMRYDKLNEVNCLALGEMPLPSSLFTNQGPRVRKMAAFLYNTIDARTSKSIKQIYHRPSQFLSGTHKKVIEDK</sequence>
<evidence type="ECO:0000256" key="5">
    <source>
        <dbReference type="ARBA" id="ARBA00022741"/>
    </source>
</evidence>
<evidence type="ECO:0000313" key="15">
    <source>
        <dbReference type="Proteomes" id="UP000606786"/>
    </source>
</evidence>
<keyword evidence="7" id="KW-0067">ATP-binding</keyword>
<gene>
    <name evidence="14" type="ORF">CCAP1982_LOCUS22647</name>
</gene>
<evidence type="ECO:0000259" key="11">
    <source>
        <dbReference type="Pfam" id="PF16575"/>
    </source>
</evidence>
<dbReference type="PANTHER" id="PTHR12755:SF3">
    <property type="entry name" value="POLYNUCLEOTIDE 5'-HYDROXYL-KINASE NOL9"/>
    <property type="match status" value="1"/>
</dbReference>
<dbReference type="Proteomes" id="UP000606786">
    <property type="component" value="Unassembled WGS sequence"/>
</dbReference>